<keyword evidence="7 9" id="KW-1133">Transmembrane helix</keyword>
<dbReference type="Gene3D" id="1.10.3720.10">
    <property type="entry name" value="MetI-like"/>
    <property type="match status" value="1"/>
</dbReference>
<evidence type="ECO:0000256" key="3">
    <source>
        <dbReference type="ARBA" id="ARBA00022448"/>
    </source>
</evidence>
<reference evidence="11" key="2">
    <citation type="submission" date="2023-04" db="EMBL/GenBank/DDBJ databases">
        <authorList>
            <person name="Beletskiy A.V."/>
            <person name="Mardanov A.V."/>
            <person name="Ravin N.V."/>
        </authorList>
    </citation>
    <scope>NUCLEOTIDE SEQUENCE</scope>
    <source>
        <strain evidence="11">GKL-01</strain>
    </source>
</reference>
<keyword evidence="6" id="KW-0029">Amino-acid transport</keyword>
<comment type="similarity">
    <text evidence="2">Belongs to the binding-protein-dependent transport system permease family. HisMQ subfamily.</text>
</comment>
<sequence length="328" mass="36325">MKPAIQLWRNQKFRAWFYQALLLLVLVSGLWLLADTTLDNMRTRGIQSGYDFLGKPAGFQIGESLIDYQPSDPYWKAFLVGLLNTLRVALLGIVLATLLGTLLGVGRFSKNALIRGLCLSYVEVVRNIPLLLQLFVWYLIFVNGLPDVADAEPFLGMYLSKDGLAIPMLSFANGLHWESPVKETFSIQGGLQISPEFFSLLIGLTVYTASYIAEIVRSGIAAVSRGQQEAALSLGLSRMQALRFVQLPQALRVIIPPLTSQYLNLTKNSSLAVAVGYPDLVFVANTANNNVGRGIECMALIMLVYLTLSLATSLFMNWYNQHVALQER</sequence>
<keyword evidence="3 9" id="KW-0813">Transport</keyword>
<feature type="transmembrane region" description="Helical" evidence="9">
    <location>
        <begin position="117"/>
        <end position="140"/>
    </location>
</feature>
<dbReference type="Pfam" id="PF00528">
    <property type="entry name" value="BPD_transp_1"/>
    <property type="match status" value="1"/>
</dbReference>
<evidence type="ECO:0000256" key="2">
    <source>
        <dbReference type="ARBA" id="ARBA00010072"/>
    </source>
</evidence>
<reference evidence="11" key="1">
    <citation type="journal article" date="2023" name="Int. J. Mol. Sci.">
        <title>Metagenomics Revealed a New Genus 'Candidatus Thiocaldithrix dubininis' gen. nov., sp. nov. and a New Species 'Candidatus Thiothrix putei' sp. nov. in the Family Thiotrichaceae, Some Members of Which Have Traits of Both Na+- and H+-Motive Energetics.</title>
        <authorList>
            <person name="Ravin N.V."/>
            <person name="Muntyan M.S."/>
            <person name="Smolyakov D.D."/>
            <person name="Rudenko T.S."/>
            <person name="Beletsky A.V."/>
            <person name="Mardanov A.V."/>
            <person name="Grabovich M.Y."/>
        </authorList>
    </citation>
    <scope>NUCLEOTIDE SEQUENCE</scope>
    <source>
        <strain evidence="11">GKL-01</strain>
    </source>
</reference>
<keyword evidence="8 9" id="KW-0472">Membrane</keyword>
<feature type="transmembrane region" description="Helical" evidence="9">
    <location>
        <begin position="297"/>
        <end position="319"/>
    </location>
</feature>
<evidence type="ECO:0000256" key="8">
    <source>
        <dbReference type="ARBA" id="ARBA00023136"/>
    </source>
</evidence>
<feature type="domain" description="ABC transmembrane type-1" evidence="10">
    <location>
        <begin position="82"/>
        <end position="316"/>
    </location>
</feature>
<dbReference type="AlphaFoldDB" id="A0AA95KJV1"/>
<feature type="transmembrane region" description="Helical" evidence="9">
    <location>
        <begin position="15"/>
        <end position="34"/>
    </location>
</feature>
<dbReference type="InterPro" id="IPR000515">
    <property type="entry name" value="MetI-like"/>
</dbReference>
<dbReference type="EMBL" id="CP124755">
    <property type="protein sequence ID" value="WGZ90348.1"/>
    <property type="molecule type" value="Genomic_DNA"/>
</dbReference>
<feature type="transmembrane region" description="Helical" evidence="9">
    <location>
        <begin position="197"/>
        <end position="216"/>
    </location>
</feature>
<evidence type="ECO:0000313" key="11">
    <source>
        <dbReference type="EMBL" id="WGZ90348.1"/>
    </source>
</evidence>
<dbReference type="PANTHER" id="PTHR30614">
    <property type="entry name" value="MEMBRANE COMPONENT OF AMINO ACID ABC TRANSPORTER"/>
    <property type="match status" value="1"/>
</dbReference>
<dbReference type="CDD" id="cd06261">
    <property type="entry name" value="TM_PBP2"/>
    <property type="match status" value="1"/>
</dbReference>
<dbReference type="NCBIfam" id="TIGR01726">
    <property type="entry name" value="HEQRo_perm_3TM"/>
    <property type="match status" value="1"/>
</dbReference>
<organism evidence="11">
    <name type="scientific">Candidatus Thiocaldithrix dubininis</name>
    <dbReference type="NCBI Taxonomy" id="3080823"/>
    <lineage>
        <taxon>Bacteria</taxon>
        <taxon>Pseudomonadati</taxon>
        <taxon>Pseudomonadota</taxon>
        <taxon>Gammaproteobacteria</taxon>
        <taxon>Thiotrichales</taxon>
        <taxon>Thiotrichaceae</taxon>
        <taxon>Candidatus Thiocaldithrix</taxon>
    </lineage>
</organism>
<evidence type="ECO:0000256" key="6">
    <source>
        <dbReference type="ARBA" id="ARBA00022970"/>
    </source>
</evidence>
<evidence type="ECO:0000259" key="10">
    <source>
        <dbReference type="PROSITE" id="PS50928"/>
    </source>
</evidence>
<evidence type="ECO:0000256" key="4">
    <source>
        <dbReference type="ARBA" id="ARBA00022475"/>
    </source>
</evidence>
<dbReference type="GO" id="GO:0022857">
    <property type="term" value="F:transmembrane transporter activity"/>
    <property type="evidence" value="ECO:0007669"/>
    <property type="project" value="InterPro"/>
</dbReference>
<dbReference type="InterPro" id="IPR043429">
    <property type="entry name" value="ArtM/GltK/GlnP/TcyL/YhdX-like"/>
</dbReference>
<keyword evidence="5 9" id="KW-0812">Transmembrane</keyword>
<dbReference type="PANTHER" id="PTHR30614:SF37">
    <property type="entry name" value="AMINO-ACID ABC TRANSPORTER PERMEASE PROTEIN YHDX-RELATED"/>
    <property type="match status" value="1"/>
</dbReference>
<dbReference type="GO" id="GO:0006865">
    <property type="term" value="P:amino acid transport"/>
    <property type="evidence" value="ECO:0007669"/>
    <property type="project" value="UniProtKB-KW"/>
</dbReference>
<dbReference type="GO" id="GO:0043190">
    <property type="term" value="C:ATP-binding cassette (ABC) transporter complex"/>
    <property type="evidence" value="ECO:0007669"/>
    <property type="project" value="InterPro"/>
</dbReference>
<name>A0AA95KJV1_9GAMM</name>
<keyword evidence="4" id="KW-1003">Cell membrane</keyword>
<dbReference type="SUPFAM" id="SSF161098">
    <property type="entry name" value="MetI-like"/>
    <property type="match status" value="1"/>
</dbReference>
<evidence type="ECO:0000256" key="1">
    <source>
        <dbReference type="ARBA" id="ARBA00004429"/>
    </source>
</evidence>
<evidence type="ECO:0000256" key="9">
    <source>
        <dbReference type="RuleBase" id="RU363032"/>
    </source>
</evidence>
<feature type="transmembrane region" description="Helical" evidence="9">
    <location>
        <begin position="77"/>
        <end position="105"/>
    </location>
</feature>
<proteinExistence type="inferred from homology"/>
<dbReference type="Proteomes" id="UP001300672">
    <property type="component" value="Chromosome"/>
</dbReference>
<evidence type="ECO:0000256" key="5">
    <source>
        <dbReference type="ARBA" id="ARBA00022692"/>
    </source>
</evidence>
<dbReference type="PROSITE" id="PS50928">
    <property type="entry name" value="ABC_TM1"/>
    <property type="match status" value="1"/>
</dbReference>
<protein>
    <submittedName>
        <fullName evidence="11">ABC transporter permease subunit</fullName>
    </submittedName>
</protein>
<dbReference type="InterPro" id="IPR010065">
    <property type="entry name" value="AA_ABC_transptr_permease_3TM"/>
</dbReference>
<accession>A0AA95KJV1</accession>
<evidence type="ECO:0000256" key="7">
    <source>
        <dbReference type="ARBA" id="ARBA00022989"/>
    </source>
</evidence>
<dbReference type="KEGG" id="tdu:QJT80_12775"/>
<dbReference type="InterPro" id="IPR035906">
    <property type="entry name" value="MetI-like_sf"/>
</dbReference>
<comment type="subcellular location">
    <subcellularLocation>
        <location evidence="1">Cell inner membrane</location>
        <topology evidence="1">Multi-pass membrane protein</topology>
    </subcellularLocation>
    <subcellularLocation>
        <location evidence="9">Cell membrane</location>
        <topology evidence="9">Multi-pass membrane protein</topology>
    </subcellularLocation>
</comment>
<gene>
    <name evidence="11" type="ORF">QJT80_12775</name>
</gene>